<keyword evidence="9 11" id="KW-0472">Membrane</keyword>
<evidence type="ECO:0000313" key="13">
    <source>
        <dbReference type="EMBL" id="KJQ58410.1"/>
    </source>
</evidence>
<keyword evidence="7 11" id="KW-0812">Transmembrane</keyword>
<evidence type="ECO:0000256" key="1">
    <source>
        <dbReference type="ARBA" id="ARBA00004651"/>
    </source>
</evidence>
<dbReference type="PANTHER" id="PTHR43738">
    <property type="entry name" value="ABC TRANSPORTER, MEMBRANE PROTEIN"/>
    <property type="match status" value="1"/>
</dbReference>
<reference evidence="13 14" key="1">
    <citation type="submission" date="2015-02" db="EMBL/GenBank/DDBJ databases">
        <title>Evolution of amylase-binding proteins of oral streptococcal species.</title>
        <authorList>
            <person name="Haase E.M."/>
        </authorList>
    </citation>
    <scope>NUCLEOTIDE SEQUENCE [LARGE SCALE GENOMIC DNA]</scope>
    <source>
        <strain evidence="13 14">G9B</strain>
    </source>
</reference>
<dbReference type="InterPro" id="IPR051125">
    <property type="entry name" value="ABC-4/HrtB_transporter"/>
</dbReference>
<proteinExistence type="inferred from homology"/>
<evidence type="ECO:0000256" key="10">
    <source>
        <dbReference type="ARBA" id="ARBA00024973"/>
    </source>
</evidence>
<protein>
    <recommendedName>
        <fullName evidence="4">Putative hemin transport system permease protein HrtB</fullName>
    </recommendedName>
</protein>
<organism evidence="13 14">
    <name type="scientific">Streptococcus gordonii</name>
    <dbReference type="NCBI Taxonomy" id="1302"/>
    <lineage>
        <taxon>Bacteria</taxon>
        <taxon>Bacillati</taxon>
        <taxon>Bacillota</taxon>
        <taxon>Bacilli</taxon>
        <taxon>Lactobacillales</taxon>
        <taxon>Streptococcaceae</taxon>
        <taxon>Streptococcus</taxon>
    </lineage>
</organism>
<feature type="transmembrane region" description="Helical" evidence="11">
    <location>
        <begin position="276"/>
        <end position="298"/>
    </location>
</feature>
<evidence type="ECO:0000313" key="14">
    <source>
        <dbReference type="Proteomes" id="UP000033658"/>
    </source>
</evidence>
<comment type="function">
    <text evidence="10">Part of the ABC transporter complex hrt involved in hemin import. Responsible for the translocation of the substrate across the membrane.</text>
</comment>
<dbReference type="RefSeq" id="WP_045502362.1">
    <property type="nucleotide sequence ID" value="NZ_JYGL01000001.1"/>
</dbReference>
<dbReference type="PANTHER" id="PTHR43738:SF1">
    <property type="entry name" value="HEMIN TRANSPORT SYSTEM PERMEASE PROTEIN HRTB-RELATED"/>
    <property type="match status" value="1"/>
</dbReference>
<dbReference type="Pfam" id="PF02687">
    <property type="entry name" value="FtsX"/>
    <property type="match status" value="1"/>
</dbReference>
<comment type="similarity">
    <text evidence="2">Belongs to the ABC-4 integral membrane protein family. HrtB subfamily.</text>
</comment>
<evidence type="ECO:0000256" key="2">
    <source>
        <dbReference type="ARBA" id="ARBA00008697"/>
    </source>
</evidence>
<dbReference type="GO" id="GO:0005886">
    <property type="term" value="C:plasma membrane"/>
    <property type="evidence" value="ECO:0007669"/>
    <property type="project" value="UniProtKB-SubCell"/>
</dbReference>
<comment type="caution">
    <text evidence="13">The sequence shown here is derived from an EMBL/GenBank/DDBJ whole genome shotgun (WGS) entry which is preliminary data.</text>
</comment>
<evidence type="ECO:0000256" key="11">
    <source>
        <dbReference type="SAM" id="Phobius"/>
    </source>
</evidence>
<comment type="subunit">
    <text evidence="3">The complex is composed of two ATP-binding proteins (HrtA), two transmembrane proteins (HrtB) and a solute-binding protein.</text>
</comment>
<keyword evidence="6" id="KW-1003">Cell membrane</keyword>
<keyword evidence="5" id="KW-0813">Transport</keyword>
<keyword evidence="8 11" id="KW-1133">Transmembrane helix</keyword>
<evidence type="ECO:0000256" key="7">
    <source>
        <dbReference type="ARBA" id="ARBA00022692"/>
    </source>
</evidence>
<accession>A0AAW3H5R0</accession>
<evidence type="ECO:0000256" key="4">
    <source>
        <dbReference type="ARBA" id="ARBA00016962"/>
    </source>
</evidence>
<evidence type="ECO:0000256" key="6">
    <source>
        <dbReference type="ARBA" id="ARBA00022475"/>
    </source>
</evidence>
<evidence type="ECO:0000256" key="3">
    <source>
        <dbReference type="ARBA" id="ARBA00011131"/>
    </source>
</evidence>
<evidence type="ECO:0000256" key="8">
    <source>
        <dbReference type="ARBA" id="ARBA00022989"/>
    </source>
</evidence>
<feature type="transmembrane region" description="Helical" evidence="11">
    <location>
        <begin position="318"/>
        <end position="338"/>
    </location>
</feature>
<name>A0AAW3H5R0_STRGN</name>
<dbReference type="Proteomes" id="UP000033658">
    <property type="component" value="Unassembled WGS sequence"/>
</dbReference>
<feature type="transmembrane region" description="Helical" evidence="11">
    <location>
        <begin position="230"/>
        <end position="255"/>
    </location>
</feature>
<sequence length="353" mass="38987">MFLAFKEIVYSRGRYRMVVAVVFLITYMVFFLSSLSVGLARLNRLALDQWGAQSVVLSEYANKNLVSSTLKEEEYSRLLQGDSVAAMGQMAVVANHEDGKEKINAQVFGLSWNSFLAPKLSEGRSADNAYEIIVDKRLQQKGVKIGDQLQLNGSERLYQVVGFTEDNSFFTQPVIFMTLDDFRELKYGSSQVKNISALVVKDDQKIEEAGLSQLSMGELIKNIPGYQAQVLTFSFMIGAMVLITFLVLGIFMYIITIQKTHLYGIMRAQGIASGKIIASIFWQIFILSTLGISLAVLALLGTQLALPASVPFYSDWRAYGGLIALIVLMSLAGGLLSIRRVLKIDPITAIGGE</sequence>
<evidence type="ECO:0000256" key="5">
    <source>
        <dbReference type="ARBA" id="ARBA00022448"/>
    </source>
</evidence>
<evidence type="ECO:0000259" key="12">
    <source>
        <dbReference type="Pfam" id="PF02687"/>
    </source>
</evidence>
<dbReference type="EMBL" id="JYGL01000001">
    <property type="protein sequence ID" value="KJQ58410.1"/>
    <property type="molecule type" value="Genomic_DNA"/>
</dbReference>
<comment type="subcellular location">
    <subcellularLocation>
        <location evidence="1">Cell membrane</location>
        <topology evidence="1">Multi-pass membrane protein</topology>
    </subcellularLocation>
</comment>
<feature type="domain" description="ABC3 transporter permease C-terminal" evidence="12">
    <location>
        <begin position="235"/>
        <end position="346"/>
    </location>
</feature>
<evidence type="ECO:0000256" key="9">
    <source>
        <dbReference type="ARBA" id="ARBA00023136"/>
    </source>
</evidence>
<feature type="transmembrane region" description="Helical" evidence="11">
    <location>
        <begin position="15"/>
        <end position="39"/>
    </location>
</feature>
<gene>
    <name evidence="13" type="ORF">TZ86_00250</name>
</gene>
<dbReference type="AlphaFoldDB" id="A0AAW3H5R0"/>
<dbReference type="InterPro" id="IPR003838">
    <property type="entry name" value="ABC3_permease_C"/>
</dbReference>